<gene>
    <name evidence="2" type="ORF">EAH_00032790</name>
</gene>
<dbReference type="VEuPathDB" id="ToxoDB:EAH_00032790"/>
<evidence type="ECO:0000313" key="3">
    <source>
        <dbReference type="Proteomes" id="UP000018050"/>
    </source>
</evidence>
<keyword evidence="3" id="KW-1185">Reference proteome</keyword>
<dbReference type="PANTHER" id="PTHR10635:SF0">
    <property type="entry name" value="COATOMER SUBUNIT BETA"/>
    <property type="match status" value="1"/>
</dbReference>
<accession>U6GGE6</accession>
<dbReference type="AlphaFoldDB" id="U6GGE6"/>
<dbReference type="InterPro" id="IPR016024">
    <property type="entry name" value="ARM-type_fold"/>
</dbReference>
<dbReference type="SUPFAM" id="SSF48371">
    <property type="entry name" value="ARM repeat"/>
    <property type="match status" value="1"/>
</dbReference>
<reference evidence="2" key="2">
    <citation type="submission" date="2013-10" db="EMBL/GenBank/DDBJ databases">
        <authorList>
            <person name="Aslett M."/>
        </authorList>
    </citation>
    <scope>NUCLEOTIDE SEQUENCE</scope>
    <source>
        <strain evidence="2">Houghton</strain>
    </source>
</reference>
<dbReference type="GO" id="GO:0006891">
    <property type="term" value="P:intra-Golgi vesicle-mediated transport"/>
    <property type="evidence" value="ECO:0007669"/>
    <property type="project" value="TreeGrafter"/>
</dbReference>
<dbReference type="PANTHER" id="PTHR10635">
    <property type="entry name" value="COATOMER SUBUNIT BETA"/>
    <property type="match status" value="1"/>
</dbReference>
<name>U6GGE6_EIMAC</name>
<dbReference type="GO" id="GO:0030126">
    <property type="term" value="C:COPI vesicle coat"/>
    <property type="evidence" value="ECO:0007669"/>
    <property type="project" value="TreeGrafter"/>
</dbReference>
<protein>
    <submittedName>
        <fullName evidence="2">Coatomer beta subunit, putative</fullName>
    </submittedName>
</protein>
<sequence>MDPNSNCTLFIAEGKGGLPSAAAIQKKLENPQDDIKAEGMQELITGLVQGEPFDYLLVTVIRFCISSSSKRVKKLFLLCLEVIQKTDAKGKLKEELILVCNGLRGDLLSPNEYLRGAALKLVAKIREQKVVEPLLEAVVKNLGLIVKDSPAQLRASLCGVLCFLFTSIFWL</sequence>
<dbReference type="OrthoDB" id="397089at2759"/>
<dbReference type="RefSeq" id="XP_013251396.1">
    <property type="nucleotide sequence ID" value="XM_013395942.1"/>
</dbReference>
<dbReference type="GO" id="GO:0006888">
    <property type="term" value="P:endoplasmic reticulum to Golgi vesicle-mediated transport"/>
    <property type="evidence" value="ECO:0007669"/>
    <property type="project" value="TreeGrafter"/>
</dbReference>
<dbReference type="InterPro" id="IPR016460">
    <property type="entry name" value="COPB1"/>
</dbReference>
<evidence type="ECO:0000259" key="1">
    <source>
        <dbReference type="Pfam" id="PF01602"/>
    </source>
</evidence>
<dbReference type="InterPro" id="IPR002553">
    <property type="entry name" value="Clathrin/coatomer_adapt-like_N"/>
</dbReference>
<dbReference type="GO" id="GO:0006886">
    <property type="term" value="P:intracellular protein transport"/>
    <property type="evidence" value="ECO:0007669"/>
    <property type="project" value="InterPro"/>
</dbReference>
<dbReference type="GeneID" id="25271349"/>
<reference evidence="2" key="1">
    <citation type="submission" date="2013-10" db="EMBL/GenBank/DDBJ databases">
        <title>Genomic analysis of the causative agents of coccidiosis in chickens.</title>
        <authorList>
            <person name="Reid A.J."/>
            <person name="Blake D."/>
            <person name="Billington K."/>
            <person name="Browne H."/>
            <person name="Dunn M."/>
            <person name="Hung S."/>
            <person name="Kawahara F."/>
            <person name="Miranda-Saavedra D."/>
            <person name="Mourier T."/>
            <person name="Nagra H."/>
            <person name="Otto T.D."/>
            <person name="Rawlings N."/>
            <person name="Sanchez A."/>
            <person name="Sanders M."/>
            <person name="Subramaniam C."/>
            <person name="Tay Y."/>
            <person name="Dear P."/>
            <person name="Doerig C."/>
            <person name="Gruber A."/>
            <person name="Parkinson J."/>
            <person name="Shirley M."/>
            <person name="Wan K.L."/>
            <person name="Berriman M."/>
            <person name="Tomley F."/>
            <person name="Pain A."/>
        </authorList>
    </citation>
    <scope>NUCLEOTIDE SEQUENCE</scope>
    <source>
        <strain evidence="2">Houghton</strain>
    </source>
</reference>
<feature type="domain" description="Clathrin/coatomer adaptor adaptin-like N-terminal" evidence="1">
    <location>
        <begin position="27"/>
        <end position="141"/>
    </location>
</feature>
<evidence type="ECO:0000313" key="2">
    <source>
        <dbReference type="EMBL" id="CDI78368.1"/>
    </source>
</evidence>
<organism evidence="2 3">
    <name type="scientific">Eimeria acervulina</name>
    <name type="common">Coccidian parasite</name>
    <dbReference type="NCBI Taxonomy" id="5801"/>
    <lineage>
        <taxon>Eukaryota</taxon>
        <taxon>Sar</taxon>
        <taxon>Alveolata</taxon>
        <taxon>Apicomplexa</taxon>
        <taxon>Conoidasida</taxon>
        <taxon>Coccidia</taxon>
        <taxon>Eucoccidiorida</taxon>
        <taxon>Eimeriorina</taxon>
        <taxon>Eimeriidae</taxon>
        <taxon>Eimeria</taxon>
    </lineage>
</organism>
<dbReference type="InterPro" id="IPR011989">
    <property type="entry name" value="ARM-like"/>
</dbReference>
<proteinExistence type="predicted"/>
<dbReference type="Pfam" id="PF01602">
    <property type="entry name" value="Adaptin_N"/>
    <property type="match status" value="1"/>
</dbReference>
<dbReference type="Proteomes" id="UP000018050">
    <property type="component" value="Unassembled WGS sequence"/>
</dbReference>
<dbReference type="Gene3D" id="1.25.10.10">
    <property type="entry name" value="Leucine-rich Repeat Variant"/>
    <property type="match status" value="1"/>
</dbReference>
<dbReference type="EMBL" id="HG670857">
    <property type="protein sequence ID" value="CDI78368.1"/>
    <property type="molecule type" value="Genomic_DNA"/>
</dbReference>